<name>A0A5C6DRP8_9BACT</name>
<evidence type="ECO:0000313" key="3">
    <source>
        <dbReference type="Proteomes" id="UP000319143"/>
    </source>
</evidence>
<dbReference type="RefSeq" id="WP_146527851.1">
    <property type="nucleotide sequence ID" value="NZ_SJPV01000005.1"/>
</dbReference>
<dbReference type="Proteomes" id="UP000319143">
    <property type="component" value="Unassembled WGS sequence"/>
</dbReference>
<dbReference type="InterPro" id="IPR017853">
    <property type="entry name" value="GH"/>
</dbReference>
<dbReference type="SUPFAM" id="SSF51445">
    <property type="entry name" value="(Trans)glycosidases"/>
    <property type="match status" value="1"/>
</dbReference>
<reference evidence="2 3" key="1">
    <citation type="submission" date="2019-02" db="EMBL/GenBank/DDBJ databases">
        <title>Deep-cultivation of Planctomycetes and their phenomic and genomic characterization uncovers novel biology.</title>
        <authorList>
            <person name="Wiegand S."/>
            <person name="Jogler M."/>
            <person name="Boedeker C."/>
            <person name="Pinto D."/>
            <person name="Vollmers J."/>
            <person name="Rivas-Marin E."/>
            <person name="Kohn T."/>
            <person name="Peeters S.H."/>
            <person name="Heuer A."/>
            <person name="Rast P."/>
            <person name="Oberbeckmann S."/>
            <person name="Bunk B."/>
            <person name="Jeske O."/>
            <person name="Meyerdierks A."/>
            <person name="Storesund J.E."/>
            <person name="Kallscheuer N."/>
            <person name="Luecker S."/>
            <person name="Lage O.M."/>
            <person name="Pohl T."/>
            <person name="Merkel B.J."/>
            <person name="Hornburger P."/>
            <person name="Mueller R.-W."/>
            <person name="Bruemmer F."/>
            <person name="Labrenz M."/>
            <person name="Spormann A.M."/>
            <person name="Op Den Camp H."/>
            <person name="Overmann J."/>
            <person name="Amann R."/>
            <person name="Jetten M.S.M."/>
            <person name="Mascher T."/>
            <person name="Medema M.H."/>
            <person name="Devos D.P."/>
            <person name="Kaster A.-K."/>
            <person name="Ovreas L."/>
            <person name="Rohde M."/>
            <person name="Galperin M.Y."/>
            <person name="Jogler C."/>
        </authorList>
    </citation>
    <scope>NUCLEOTIDE SEQUENCE [LARGE SCALE GENOMIC DNA]</scope>
    <source>
        <strain evidence="2 3">Poly41</strain>
    </source>
</reference>
<feature type="chain" id="PRO_5022727129" evidence="1">
    <location>
        <begin position="30"/>
        <end position="336"/>
    </location>
</feature>
<dbReference type="EMBL" id="SJPV01000005">
    <property type="protein sequence ID" value="TWU37429.1"/>
    <property type="molecule type" value="Genomic_DNA"/>
</dbReference>
<feature type="signal peptide" evidence="1">
    <location>
        <begin position="1"/>
        <end position="29"/>
    </location>
</feature>
<organism evidence="2 3">
    <name type="scientific">Novipirellula artificiosorum</name>
    <dbReference type="NCBI Taxonomy" id="2528016"/>
    <lineage>
        <taxon>Bacteria</taxon>
        <taxon>Pseudomonadati</taxon>
        <taxon>Planctomycetota</taxon>
        <taxon>Planctomycetia</taxon>
        <taxon>Pirellulales</taxon>
        <taxon>Pirellulaceae</taxon>
        <taxon>Novipirellula</taxon>
    </lineage>
</organism>
<gene>
    <name evidence="2" type="ORF">Poly41_35600</name>
</gene>
<dbReference type="Gene3D" id="3.20.20.80">
    <property type="entry name" value="Glycosidases"/>
    <property type="match status" value="1"/>
</dbReference>
<dbReference type="InterPro" id="IPR013780">
    <property type="entry name" value="Glyco_hydro_b"/>
</dbReference>
<keyword evidence="1" id="KW-0732">Signal</keyword>
<keyword evidence="3" id="KW-1185">Reference proteome</keyword>
<evidence type="ECO:0000313" key="2">
    <source>
        <dbReference type="EMBL" id="TWU37429.1"/>
    </source>
</evidence>
<proteinExistence type="predicted"/>
<sequence precursor="true">MDCHRIFKSLFSISLAASSLLLTAQFVVAQTELENEAFRWFSTAEEYANACVVYSTARKAVDPSIELGICTYGKHLNDGLQTMLEIAGDHVDFLADRGVDQANLDRKIGIIRDWNRRHGTEIRYANTEYFVPPFDRVTAESVEKLGEQSSRNLPNATWGYGLSWANLLMQWQRYGGDVVFAAYNSFVNDHFHSVIDTPKEGAFLRYPAAVGSLFRESKARWLLKLDGYEPDVRQPLQAQVAWNGEKTELVVYLYNAHAEERQLTFDLSAMSKRFNHARATYLIGPTLNTVRSVKNDSPMVVPETSERRFSLDGGRWNTIVPAHSFAEIELSEKHHH</sequence>
<dbReference type="AlphaFoldDB" id="A0A5C6DRP8"/>
<protein>
    <submittedName>
        <fullName evidence="2">Uncharacterized protein</fullName>
    </submittedName>
</protein>
<comment type="caution">
    <text evidence="2">The sequence shown here is derived from an EMBL/GenBank/DDBJ whole genome shotgun (WGS) entry which is preliminary data.</text>
</comment>
<accession>A0A5C6DRP8</accession>
<dbReference type="Gene3D" id="2.60.40.1180">
    <property type="entry name" value="Golgi alpha-mannosidase II"/>
    <property type="match status" value="1"/>
</dbReference>
<evidence type="ECO:0000256" key="1">
    <source>
        <dbReference type="SAM" id="SignalP"/>
    </source>
</evidence>